<comment type="caution">
    <text evidence="2">The sequence shown here is derived from an EMBL/GenBank/DDBJ whole genome shotgun (WGS) entry which is preliminary data.</text>
</comment>
<dbReference type="PANTHER" id="PTHR43358:SF4">
    <property type="entry name" value="ALPHA_BETA HYDROLASE FOLD-1 DOMAIN-CONTAINING PROTEIN"/>
    <property type="match status" value="1"/>
</dbReference>
<dbReference type="Proteomes" id="UP000451233">
    <property type="component" value="Unassembled WGS sequence"/>
</dbReference>
<name>A0A7K1Y287_9SPHI</name>
<dbReference type="InterPro" id="IPR029058">
    <property type="entry name" value="AB_hydrolase_fold"/>
</dbReference>
<feature type="domain" description="Serine aminopeptidase S33" evidence="1">
    <location>
        <begin position="99"/>
        <end position="206"/>
    </location>
</feature>
<dbReference type="Pfam" id="PF12146">
    <property type="entry name" value="Hydrolase_4"/>
    <property type="match status" value="1"/>
</dbReference>
<proteinExistence type="predicted"/>
<dbReference type="SUPFAM" id="SSF53474">
    <property type="entry name" value="alpha/beta-Hydrolases"/>
    <property type="match status" value="1"/>
</dbReference>
<dbReference type="InterPro" id="IPR052920">
    <property type="entry name" value="DNA-binding_regulatory"/>
</dbReference>
<dbReference type="RefSeq" id="WP_160908299.1">
    <property type="nucleotide sequence ID" value="NZ_WVHS01000004.1"/>
</dbReference>
<evidence type="ECO:0000313" key="2">
    <source>
        <dbReference type="EMBL" id="MXV17312.1"/>
    </source>
</evidence>
<organism evidence="2 3">
    <name type="scientific">Hufsiella ginkgonis</name>
    <dbReference type="NCBI Taxonomy" id="2695274"/>
    <lineage>
        <taxon>Bacteria</taxon>
        <taxon>Pseudomonadati</taxon>
        <taxon>Bacteroidota</taxon>
        <taxon>Sphingobacteriia</taxon>
        <taxon>Sphingobacteriales</taxon>
        <taxon>Sphingobacteriaceae</taxon>
        <taxon>Hufsiella</taxon>
    </lineage>
</organism>
<protein>
    <submittedName>
        <fullName evidence="2">Prolyl oligopeptidase family serine peptidase</fullName>
    </submittedName>
</protein>
<reference evidence="2 3" key="1">
    <citation type="submission" date="2019-11" db="EMBL/GenBank/DDBJ databases">
        <title>Pedobacter sp. HMF7056 Genome sequencing and assembly.</title>
        <authorList>
            <person name="Kang H."/>
            <person name="Kim H."/>
            <person name="Joh K."/>
        </authorList>
    </citation>
    <scope>NUCLEOTIDE SEQUENCE [LARGE SCALE GENOMIC DNA]</scope>
    <source>
        <strain evidence="2 3">HMF7056</strain>
    </source>
</reference>
<sequence length="316" mass="35346">MKPLYRNIKKVLWILVLLFTIMNVVAAFHAYKFTHFEDGKGVKTGPPKKLPALARIKTLLFGINNPRPANRQHPSQKYEVVRLRSNKEIECWSIKTAASKGTVIIFHGYSGAKSGMLAKSGWFLKQGFNVLLVDFMGSGGSEGNQTTIGYKESEEVRSAFSYVVEHGEKRVILFGTSMGAVAIMKAINDYALAPERIIIECPFGSLYQTTCARFKNMHVPAFPLAGFLVFWGGVENGFWAFNHVPAAYAGKIRCPTMLIYGAKDDRVSRGETDEIFANLDGPKELRVFPLAGHDNYWIKHKTEWQAEVGKFISAKN</sequence>
<dbReference type="InterPro" id="IPR022742">
    <property type="entry name" value="Hydrolase_4"/>
</dbReference>
<dbReference type="PANTHER" id="PTHR43358">
    <property type="entry name" value="ALPHA/BETA-HYDROLASE"/>
    <property type="match status" value="1"/>
</dbReference>
<dbReference type="Gene3D" id="3.40.50.1820">
    <property type="entry name" value="alpha/beta hydrolase"/>
    <property type="match status" value="1"/>
</dbReference>
<accession>A0A7K1Y287</accession>
<evidence type="ECO:0000259" key="1">
    <source>
        <dbReference type="Pfam" id="PF12146"/>
    </source>
</evidence>
<keyword evidence="3" id="KW-1185">Reference proteome</keyword>
<gene>
    <name evidence="2" type="ORF">GS398_18590</name>
</gene>
<dbReference type="EMBL" id="WVHS01000004">
    <property type="protein sequence ID" value="MXV17312.1"/>
    <property type="molecule type" value="Genomic_DNA"/>
</dbReference>
<evidence type="ECO:0000313" key="3">
    <source>
        <dbReference type="Proteomes" id="UP000451233"/>
    </source>
</evidence>
<dbReference type="AlphaFoldDB" id="A0A7K1Y287"/>